<evidence type="ECO:0000259" key="7">
    <source>
        <dbReference type="Pfam" id="PF08662"/>
    </source>
</evidence>
<evidence type="ECO:0000256" key="2">
    <source>
        <dbReference type="ARBA" id="ARBA00022574"/>
    </source>
</evidence>
<evidence type="ECO:0000256" key="5">
    <source>
        <dbReference type="SAM" id="Coils"/>
    </source>
</evidence>
<accession>A0A7S3D2P3</accession>
<sequence length="438" mass="48413">MKATMKWGGKGSTAALLVKTSTDVDKTGKSYYGESGIYYMKADGSLSQNVKLDKEGPVHDAEFVPDNTGEFIIVFGVMPAVAMLFGSNGEPKFSFGTNMRNSIFCAPHGRFVAIAGFGNLRGGIDVWDLDRKKRIGSSESPCSSTFSWAASSRFFLTAVLSPRLRIDNEVKIFSYYGEERASIQADMEAAIGGWSNEKELKRDTDAVRVKGEFYWAAFAPAKEGIFPDRPSSPNRKAKVAEAQGEKAKAGAYVPPHLKGKDVALPSFRLREDDVNIRAGSLRKQSTSQPVRAVVGMGAEDVAKATKNRRKRNRNKKSSTVGEQKDEEEERAEPITVVEEAEAPKNLDPEAQWAKKVRSNFFTLCSVKDFPWGFTQFAVVKYLMQEKALKKKLRQIVELQEKKKRGEELNDDQLAKIASQKVGCCNLTLMIALTCKVGS</sequence>
<keyword evidence="1" id="KW-0396">Initiation factor</keyword>
<keyword evidence="2" id="KW-0853">WD repeat</keyword>
<feature type="coiled-coil region" evidence="5">
    <location>
        <begin position="381"/>
        <end position="415"/>
    </location>
</feature>
<evidence type="ECO:0000313" key="8">
    <source>
        <dbReference type="EMBL" id="CAE0244109.1"/>
    </source>
</evidence>
<keyword evidence="4" id="KW-0648">Protein biosynthesis</keyword>
<proteinExistence type="predicted"/>
<feature type="compositionally biased region" description="Basic residues" evidence="6">
    <location>
        <begin position="305"/>
        <end position="316"/>
    </location>
</feature>
<dbReference type="GO" id="GO:0003743">
    <property type="term" value="F:translation initiation factor activity"/>
    <property type="evidence" value="ECO:0007669"/>
    <property type="project" value="UniProtKB-KW"/>
</dbReference>
<dbReference type="GO" id="GO:0043022">
    <property type="term" value="F:ribosome binding"/>
    <property type="evidence" value="ECO:0007669"/>
    <property type="project" value="TreeGrafter"/>
</dbReference>
<name>A0A7S3D2P3_9EUKA</name>
<feature type="region of interest" description="Disordered" evidence="6">
    <location>
        <begin position="296"/>
        <end position="343"/>
    </location>
</feature>
<dbReference type="GO" id="GO:0000049">
    <property type="term" value="F:tRNA binding"/>
    <property type="evidence" value="ECO:0007669"/>
    <property type="project" value="TreeGrafter"/>
</dbReference>
<keyword evidence="5" id="KW-0175">Coiled coil</keyword>
<dbReference type="InterPro" id="IPR011387">
    <property type="entry name" value="TIF2A"/>
</dbReference>
<protein>
    <recommendedName>
        <fullName evidence="7">Translation initiation factor beta propellor-like domain-containing protein</fullName>
    </recommendedName>
</protein>
<dbReference type="SUPFAM" id="SSF75011">
    <property type="entry name" value="3-carboxy-cis,cis-mucoante lactonizing enzyme"/>
    <property type="match status" value="1"/>
</dbReference>
<dbReference type="PANTHER" id="PTHR13227">
    <property type="entry name" value="EUKARYOTIC TRANSLATION INITIATION FACTOR 2A"/>
    <property type="match status" value="1"/>
</dbReference>
<dbReference type="EMBL" id="HBIB01009900">
    <property type="protein sequence ID" value="CAE0244109.1"/>
    <property type="molecule type" value="Transcribed_RNA"/>
</dbReference>
<dbReference type="InterPro" id="IPR013979">
    <property type="entry name" value="TIF_beta_prop-like"/>
</dbReference>
<dbReference type="GO" id="GO:0003729">
    <property type="term" value="F:mRNA binding"/>
    <property type="evidence" value="ECO:0007669"/>
    <property type="project" value="TreeGrafter"/>
</dbReference>
<keyword evidence="3" id="KW-0677">Repeat</keyword>
<evidence type="ECO:0000256" key="6">
    <source>
        <dbReference type="SAM" id="MobiDB-lite"/>
    </source>
</evidence>
<dbReference type="PANTHER" id="PTHR13227:SF0">
    <property type="entry name" value="EUKARYOTIC TRANSLATION INITIATION FACTOR 2A"/>
    <property type="match status" value="1"/>
</dbReference>
<dbReference type="Pfam" id="PF08662">
    <property type="entry name" value="eIF2A"/>
    <property type="match status" value="1"/>
</dbReference>
<evidence type="ECO:0000256" key="1">
    <source>
        <dbReference type="ARBA" id="ARBA00022540"/>
    </source>
</evidence>
<dbReference type="GO" id="GO:0022627">
    <property type="term" value="C:cytosolic small ribosomal subunit"/>
    <property type="evidence" value="ECO:0007669"/>
    <property type="project" value="TreeGrafter"/>
</dbReference>
<evidence type="ECO:0000256" key="3">
    <source>
        <dbReference type="ARBA" id="ARBA00022737"/>
    </source>
</evidence>
<feature type="domain" description="Translation initiation factor beta propellor-like" evidence="7">
    <location>
        <begin position="2"/>
        <end position="178"/>
    </location>
</feature>
<evidence type="ECO:0000256" key="4">
    <source>
        <dbReference type="ARBA" id="ARBA00022917"/>
    </source>
</evidence>
<organism evidence="8">
    <name type="scientific">Palpitomonas bilix</name>
    <dbReference type="NCBI Taxonomy" id="652834"/>
    <lineage>
        <taxon>Eukaryota</taxon>
        <taxon>Eukaryota incertae sedis</taxon>
    </lineage>
</organism>
<gene>
    <name evidence="8" type="ORF">PBIL07802_LOCUS6284</name>
</gene>
<dbReference type="AlphaFoldDB" id="A0A7S3D2P3"/>
<reference evidence="8" key="1">
    <citation type="submission" date="2021-01" db="EMBL/GenBank/DDBJ databases">
        <authorList>
            <person name="Corre E."/>
            <person name="Pelletier E."/>
            <person name="Niang G."/>
            <person name="Scheremetjew M."/>
            <person name="Finn R."/>
            <person name="Kale V."/>
            <person name="Holt S."/>
            <person name="Cochrane G."/>
            <person name="Meng A."/>
            <person name="Brown T."/>
            <person name="Cohen L."/>
        </authorList>
    </citation>
    <scope>NUCLEOTIDE SEQUENCE</scope>
    <source>
        <strain evidence="8">NIES-2562</strain>
    </source>
</reference>